<keyword evidence="1" id="KW-1133">Transmembrane helix</keyword>
<reference evidence="2 3" key="1">
    <citation type="submission" date="2024-04" db="EMBL/GenBank/DDBJ databases">
        <authorList>
            <person name="Rising A."/>
            <person name="Reimegard J."/>
            <person name="Sonavane S."/>
            <person name="Akerstrom W."/>
            <person name="Nylinder S."/>
            <person name="Hedman E."/>
            <person name="Kallberg Y."/>
        </authorList>
    </citation>
    <scope>NUCLEOTIDE SEQUENCE [LARGE SCALE GENOMIC DNA]</scope>
</reference>
<feature type="transmembrane region" description="Helical" evidence="1">
    <location>
        <begin position="111"/>
        <end position="131"/>
    </location>
</feature>
<accession>A0AAV1ZSA8</accession>
<name>A0AAV1ZSA8_9ARAC</name>
<dbReference type="EMBL" id="CAXIEN010000078">
    <property type="protein sequence ID" value="CAL1274639.1"/>
    <property type="molecule type" value="Genomic_DNA"/>
</dbReference>
<protein>
    <submittedName>
        <fullName evidence="2">Uncharacterized protein</fullName>
    </submittedName>
</protein>
<dbReference type="AlphaFoldDB" id="A0AAV1ZSA8"/>
<keyword evidence="1" id="KW-0472">Membrane</keyword>
<keyword evidence="3" id="KW-1185">Reference proteome</keyword>
<keyword evidence="1" id="KW-0812">Transmembrane</keyword>
<evidence type="ECO:0000313" key="3">
    <source>
        <dbReference type="Proteomes" id="UP001497382"/>
    </source>
</evidence>
<evidence type="ECO:0000256" key="1">
    <source>
        <dbReference type="SAM" id="Phobius"/>
    </source>
</evidence>
<evidence type="ECO:0000313" key="2">
    <source>
        <dbReference type="EMBL" id="CAL1274639.1"/>
    </source>
</evidence>
<organism evidence="2 3">
    <name type="scientific">Larinioides sclopetarius</name>
    <dbReference type="NCBI Taxonomy" id="280406"/>
    <lineage>
        <taxon>Eukaryota</taxon>
        <taxon>Metazoa</taxon>
        <taxon>Ecdysozoa</taxon>
        <taxon>Arthropoda</taxon>
        <taxon>Chelicerata</taxon>
        <taxon>Arachnida</taxon>
        <taxon>Araneae</taxon>
        <taxon>Araneomorphae</taxon>
        <taxon>Entelegynae</taxon>
        <taxon>Araneoidea</taxon>
        <taxon>Araneidae</taxon>
        <taxon>Larinioides</taxon>
    </lineage>
</organism>
<sequence>MNDLMDDTLGNTAESSLDEKFARDIIRYVLSEIMLGLHWIPTGIFAEQDSDSPFSPEFKDAIMKEFDNNGHIFHQQYDIDFPDKSLVKSRHYSVCWNKKYKFVKSCFDKKYFIEFCVVIASYAGLSHLYGARNVPNLMLYF</sequence>
<gene>
    <name evidence="2" type="ORF">LARSCL_LOCUS7578</name>
</gene>
<proteinExistence type="predicted"/>
<dbReference type="Proteomes" id="UP001497382">
    <property type="component" value="Unassembled WGS sequence"/>
</dbReference>
<comment type="caution">
    <text evidence="2">The sequence shown here is derived from an EMBL/GenBank/DDBJ whole genome shotgun (WGS) entry which is preliminary data.</text>
</comment>